<evidence type="ECO:0000313" key="2">
    <source>
        <dbReference type="EMBL" id="MBC2888942.1"/>
    </source>
</evidence>
<reference evidence="2 3" key="1">
    <citation type="submission" date="2020-08" db="EMBL/GenBank/DDBJ databases">
        <authorList>
            <person name="Liu C."/>
            <person name="Sun Q."/>
        </authorList>
    </citation>
    <scope>NUCLEOTIDE SEQUENCE [LARGE SCALE GENOMIC DNA]</scope>
    <source>
        <strain evidence="2 3">N22</strain>
    </source>
</reference>
<gene>
    <name evidence="2" type="ORF">H7313_06220</name>
</gene>
<protein>
    <submittedName>
        <fullName evidence="2">Uncharacterized protein</fullName>
    </submittedName>
</protein>
<accession>A0A842J9Z1</accession>
<name>A0A842J9Z1_9ACTN</name>
<feature type="compositionally biased region" description="Basic and acidic residues" evidence="1">
    <location>
        <begin position="153"/>
        <end position="165"/>
    </location>
</feature>
<proteinExistence type="predicted"/>
<feature type="region of interest" description="Disordered" evidence="1">
    <location>
        <begin position="148"/>
        <end position="394"/>
    </location>
</feature>
<organism evidence="2 3">
    <name type="scientific">Gordonibacter massiliensis</name>
    <name type="common">ex Traore et al. 2017</name>
    <dbReference type="NCBI Taxonomy" id="1841863"/>
    <lineage>
        <taxon>Bacteria</taxon>
        <taxon>Bacillati</taxon>
        <taxon>Actinomycetota</taxon>
        <taxon>Coriobacteriia</taxon>
        <taxon>Eggerthellales</taxon>
        <taxon>Eggerthellaceae</taxon>
        <taxon>Gordonibacter</taxon>
    </lineage>
</organism>
<feature type="compositionally biased region" description="Low complexity" evidence="1">
    <location>
        <begin position="325"/>
        <end position="337"/>
    </location>
</feature>
<dbReference type="RefSeq" id="WP_185904994.1">
    <property type="nucleotide sequence ID" value="NZ_JACMSE010000003.1"/>
</dbReference>
<sequence>MKEDLDALSWGRVLDIGKQLQAKGSDEADLGAELVSIAQANLSLATRLGIDPAPPESRVMASGMEIVEGGLAEAALEDASNLPAAEAACGFAAGVETPASAEEPIARTGFEAGAAVEGGEAATFDPQEPPQVPAFRSKTELPLVIMPSQGHVVEPRGEHAPALERGEEDVAGGDRTVDAPSCALTGEGEAGTSTGLGAEGGVGDAPSALSAEGGSVAEDAEPFDPEPAPDPTPRVSELDALEPRRPAEDDGPAVSAGDPELVRPAEDPGSVQPATEFGFMRPAAEPESMYPAKKLETEQTALEPEPAHPVSEPDSVRPAAETEPVRSAAEAESAVESEIARAVDEGEPVPSGAASTPGRPADAVEPCADAPTFRANDASRSADEADACDADERPSRKRFARFRHLYESRDGTLCVFEDEHGHLMAVDASKLA</sequence>
<dbReference type="Proteomes" id="UP000587396">
    <property type="component" value="Unassembled WGS sequence"/>
</dbReference>
<dbReference type="EMBL" id="JACMSE010000003">
    <property type="protein sequence ID" value="MBC2888942.1"/>
    <property type="molecule type" value="Genomic_DNA"/>
</dbReference>
<keyword evidence="3" id="KW-1185">Reference proteome</keyword>
<dbReference type="AlphaFoldDB" id="A0A842J9Z1"/>
<evidence type="ECO:0000256" key="1">
    <source>
        <dbReference type="SAM" id="MobiDB-lite"/>
    </source>
</evidence>
<evidence type="ECO:0000313" key="3">
    <source>
        <dbReference type="Proteomes" id="UP000587396"/>
    </source>
</evidence>
<comment type="caution">
    <text evidence="2">The sequence shown here is derived from an EMBL/GenBank/DDBJ whole genome shotgun (WGS) entry which is preliminary data.</text>
</comment>